<dbReference type="Gene3D" id="1.10.10.10">
    <property type="entry name" value="Winged helix-like DNA-binding domain superfamily/Winged helix DNA-binding domain"/>
    <property type="match status" value="1"/>
</dbReference>
<dbReference type="SMART" id="SM00347">
    <property type="entry name" value="HTH_MARR"/>
    <property type="match status" value="1"/>
</dbReference>
<organism evidence="3 4">
    <name type="scientific">Shouchella rhizosphaerae</name>
    <dbReference type="NCBI Taxonomy" id="866786"/>
    <lineage>
        <taxon>Bacteria</taxon>
        <taxon>Bacillati</taxon>
        <taxon>Bacillota</taxon>
        <taxon>Bacilli</taxon>
        <taxon>Bacillales</taxon>
        <taxon>Bacillaceae</taxon>
        <taxon>Shouchella</taxon>
    </lineage>
</organism>
<dbReference type="RefSeq" id="WP_011246265.1">
    <property type="nucleotide sequence ID" value="NZ_CP144921.1"/>
</dbReference>
<dbReference type="InterPro" id="IPR036390">
    <property type="entry name" value="WH_DNA-bd_sf"/>
</dbReference>
<accession>A0ABZ2CRX0</accession>
<evidence type="ECO:0000313" key="4">
    <source>
        <dbReference type="Proteomes" id="UP001341136"/>
    </source>
</evidence>
<evidence type="ECO:0000256" key="1">
    <source>
        <dbReference type="ARBA" id="ARBA00023125"/>
    </source>
</evidence>
<dbReference type="InterPro" id="IPR036388">
    <property type="entry name" value="WH-like_DNA-bd_sf"/>
</dbReference>
<dbReference type="Proteomes" id="UP001341136">
    <property type="component" value="Chromosome"/>
</dbReference>
<gene>
    <name evidence="3" type="ORF">V5G21_16410</name>
</gene>
<keyword evidence="4" id="KW-1185">Reference proteome</keyword>
<name>A0ABZ2CRX0_9BACI</name>
<dbReference type="PANTHER" id="PTHR33164">
    <property type="entry name" value="TRANSCRIPTIONAL REGULATOR, MARR FAMILY"/>
    <property type="match status" value="1"/>
</dbReference>
<feature type="domain" description="HTH marR-type" evidence="2">
    <location>
        <begin position="9"/>
        <end position="150"/>
    </location>
</feature>
<dbReference type="SUPFAM" id="SSF46785">
    <property type="entry name" value="Winged helix' DNA-binding domain"/>
    <property type="match status" value="1"/>
</dbReference>
<dbReference type="InterPro" id="IPR039422">
    <property type="entry name" value="MarR/SlyA-like"/>
</dbReference>
<dbReference type="PROSITE" id="PS50995">
    <property type="entry name" value="HTH_MARR_2"/>
    <property type="match status" value="1"/>
</dbReference>
<dbReference type="PANTHER" id="PTHR33164:SF43">
    <property type="entry name" value="HTH-TYPE TRANSCRIPTIONAL REPRESSOR YETL"/>
    <property type="match status" value="1"/>
</dbReference>
<evidence type="ECO:0000313" key="3">
    <source>
        <dbReference type="EMBL" id="WWA29281.1"/>
    </source>
</evidence>
<dbReference type="Pfam" id="PF12802">
    <property type="entry name" value="MarR_2"/>
    <property type="match status" value="1"/>
</dbReference>
<keyword evidence="1" id="KW-0238">DNA-binding</keyword>
<dbReference type="InterPro" id="IPR000835">
    <property type="entry name" value="HTH_MarR-typ"/>
</dbReference>
<evidence type="ECO:0000259" key="2">
    <source>
        <dbReference type="PROSITE" id="PS50995"/>
    </source>
</evidence>
<reference evidence="3 4" key="1">
    <citation type="submission" date="2024-01" db="EMBL/GenBank/DDBJ databases">
        <title>Culturomics analysis of mouse respiratory tract.</title>
        <authorList>
            <person name="Phillips A.M."/>
            <person name="Collette N.M."/>
            <person name="Mageeney C.M."/>
            <person name="Sinha A."/>
            <person name="Hern K.E."/>
            <person name="Arkin A.P."/>
            <person name="Williams K.P."/>
            <person name="Branda S."/>
        </authorList>
    </citation>
    <scope>NUCLEOTIDE SEQUENCE [LARGE SCALE GENOMIC DNA]</scope>
    <source>
        <strain evidence="3 4">CP20</strain>
    </source>
</reference>
<proteinExistence type="predicted"/>
<dbReference type="EMBL" id="CP144921">
    <property type="protein sequence ID" value="WWA29281.1"/>
    <property type="molecule type" value="Genomic_DNA"/>
</dbReference>
<sequence length="178" mass="21031">MKLEWMGEHRALIEKIIKYGNAYSNTYKQQRSYGTDITFSAAQIQTLEYILEAEEKEEKMSEMAARLGVSRSTFSKNVKHLTEKGLLEKYHLSGNRKDIYVKPSAKGREVYEQYTRFVYKLCFEEIFQYADKISEEDKDNFIRILDLFADVLLWYGKKEQEPRKLIKIDEQGKPDSPM</sequence>
<protein>
    <submittedName>
        <fullName evidence="3">MarR family winged helix-turn-helix transcriptional regulator</fullName>
    </submittedName>
</protein>